<evidence type="ECO:0000256" key="2">
    <source>
        <dbReference type="PROSITE-ProRule" id="PRU00192"/>
    </source>
</evidence>
<dbReference type="PROSITE" id="PS50002">
    <property type="entry name" value="SH3"/>
    <property type="match status" value="1"/>
</dbReference>
<gene>
    <name evidence="4" type="ORF">chiPu_0007353</name>
</gene>
<dbReference type="InterPro" id="IPR042801">
    <property type="entry name" value="OTOR"/>
</dbReference>
<evidence type="ECO:0000259" key="3">
    <source>
        <dbReference type="PROSITE" id="PS50002"/>
    </source>
</evidence>
<dbReference type="Proteomes" id="UP000287033">
    <property type="component" value="Unassembled WGS sequence"/>
</dbReference>
<dbReference type="Pfam" id="PF07653">
    <property type="entry name" value="SH3_2"/>
    <property type="match status" value="1"/>
</dbReference>
<dbReference type="OMA" id="NETHIFV"/>
<evidence type="ECO:0000256" key="1">
    <source>
        <dbReference type="ARBA" id="ARBA00022443"/>
    </source>
</evidence>
<name>A0A401SEU4_CHIPU</name>
<dbReference type="OrthoDB" id="6627676at2759"/>
<dbReference type="InterPro" id="IPR001452">
    <property type="entry name" value="SH3_domain"/>
</dbReference>
<organism evidence="4 5">
    <name type="scientific">Chiloscyllium punctatum</name>
    <name type="common">Brownbanded bambooshark</name>
    <name type="synonym">Hemiscyllium punctatum</name>
    <dbReference type="NCBI Taxonomy" id="137246"/>
    <lineage>
        <taxon>Eukaryota</taxon>
        <taxon>Metazoa</taxon>
        <taxon>Chordata</taxon>
        <taxon>Craniata</taxon>
        <taxon>Vertebrata</taxon>
        <taxon>Chondrichthyes</taxon>
        <taxon>Elasmobranchii</taxon>
        <taxon>Galeomorphii</taxon>
        <taxon>Galeoidea</taxon>
        <taxon>Orectolobiformes</taxon>
        <taxon>Hemiscylliidae</taxon>
        <taxon>Chiloscyllium</taxon>
    </lineage>
</organism>
<dbReference type="Gene3D" id="2.30.30.40">
    <property type="entry name" value="SH3 Domains"/>
    <property type="match status" value="1"/>
</dbReference>
<evidence type="ECO:0000313" key="5">
    <source>
        <dbReference type="Proteomes" id="UP000287033"/>
    </source>
</evidence>
<dbReference type="InterPro" id="IPR036028">
    <property type="entry name" value="SH3-like_dom_sf"/>
</dbReference>
<accession>A0A401SEU4</accession>
<keyword evidence="5" id="KW-1185">Reference proteome</keyword>
<dbReference type="AlphaFoldDB" id="A0A401SEU4"/>
<protein>
    <recommendedName>
        <fullName evidence="3">SH3 domain-containing protein</fullName>
    </recommendedName>
</protein>
<keyword evidence="1 2" id="KW-0728">SH3 domain</keyword>
<dbReference type="EMBL" id="BEZZ01000225">
    <property type="protein sequence ID" value="GCC28919.1"/>
    <property type="molecule type" value="Genomic_DNA"/>
</dbReference>
<sequence length="163" mass="18794">MVRESDCSKERLFQAVLKPGRRKKMFVISKIKLARFACHLFPFLLLGLTQDVKADFMDKLAKRKVCADKDCIYAISTGRVVDDYIAPDCRFLNLKEGQLIYIYSKLVRERKGGEFWSGSIYSEEPVDEMGVVGYFPSTIIDEQYVFQNTTVRLPTTAIDFYCD</sequence>
<dbReference type="GO" id="GO:0001502">
    <property type="term" value="P:cartilage condensation"/>
    <property type="evidence" value="ECO:0007669"/>
    <property type="project" value="TreeGrafter"/>
</dbReference>
<evidence type="ECO:0000313" key="4">
    <source>
        <dbReference type="EMBL" id="GCC28919.1"/>
    </source>
</evidence>
<comment type="caution">
    <text evidence="4">The sequence shown here is derived from an EMBL/GenBank/DDBJ whole genome shotgun (WGS) entry which is preliminary data.</text>
</comment>
<proteinExistence type="predicted"/>
<feature type="domain" description="SH3" evidence="3">
    <location>
        <begin position="73"/>
        <end position="145"/>
    </location>
</feature>
<reference evidence="4 5" key="1">
    <citation type="journal article" date="2018" name="Nat. Ecol. Evol.">
        <title>Shark genomes provide insights into elasmobranch evolution and the origin of vertebrates.</title>
        <authorList>
            <person name="Hara Y"/>
            <person name="Yamaguchi K"/>
            <person name="Onimaru K"/>
            <person name="Kadota M"/>
            <person name="Koyanagi M"/>
            <person name="Keeley SD"/>
            <person name="Tatsumi K"/>
            <person name="Tanaka K"/>
            <person name="Motone F"/>
            <person name="Kageyama Y"/>
            <person name="Nozu R"/>
            <person name="Adachi N"/>
            <person name="Nishimura O"/>
            <person name="Nakagawa R"/>
            <person name="Tanegashima C"/>
            <person name="Kiyatake I"/>
            <person name="Matsumoto R"/>
            <person name="Murakumo K"/>
            <person name="Nishida K"/>
            <person name="Terakita A"/>
            <person name="Kuratani S"/>
            <person name="Sato K"/>
            <person name="Hyodo S Kuraku.S."/>
        </authorList>
    </citation>
    <scope>NUCLEOTIDE SEQUENCE [LARGE SCALE GENOMIC DNA]</scope>
</reference>
<dbReference type="SUPFAM" id="SSF50044">
    <property type="entry name" value="SH3-domain"/>
    <property type="match status" value="1"/>
</dbReference>
<dbReference type="PANTHER" id="PTHR47146">
    <property type="entry name" value="OTORAPLIN"/>
    <property type="match status" value="1"/>
</dbReference>
<dbReference type="PANTHER" id="PTHR47146:SF1">
    <property type="entry name" value="OTORAPLIN"/>
    <property type="match status" value="1"/>
</dbReference>